<comment type="subcellular location">
    <subcellularLocation>
        <location evidence="1">Membrane</location>
        <topology evidence="1">Lipid-anchor</topology>
        <topology evidence="1">GPI-anchor</topology>
    </subcellularLocation>
    <subcellularLocation>
        <location evidence="2">Secreted</location>
    </subcellularLocation>
</comment>
<dbReference type="GO" id="GO:0005576">
    <property type="term" value="C:extracellular region"/>
    <property type="evidence" value="ECO:0007669"/>
    <property type="project" value="UniProtKB-SubCell"/>
</dbReference>
<name>A0A2G7FJN8_9EURO</name>
<evidence type="ECO:0000256" key="8">
    <source>
        <dbReference type="ARBA" id="ARBA00023288"/>
    </source>
</evidence>
<keyword evidence="5" id="KW-0325">Glycoprotein</keyword>
<evidence type="ECO:0000256" key="1">
    <source>
        <dbReference type="ARBA" id="ARBA00004589"/>
    </source>
</evidence>
<dbReference type="Proteomes" id="UP000231358">
    <property type="component" value="Unassembled WGS sequence"/>
</dbReference>
<evidence type="ECO:0000313" key="11">
    <source>
        <dbReference type="Proteomes" id="UP000231358"/>
    </source>
</evidence>
<keyword evidence="6" id="KW-0732">Signal</keyword>
<keyword evidence="7" id="KW-1015">Disulfide bond</keyword>
<gene>
    <name evidence="10" type="ORF">AARAC_001632</name>
</gene>
<evidence type="ECO:0000313" key="10">
    <source>
        <dbReference type="EMBL" id="PIG80515.1"/>
    </source>
</evidence>
<keyword evidence="5" id="KW-0336">GPI-anchor</keyword>
<keyword evidence="5" id="KW-0472">Membrane</keyword>
<evidence type="ECO:0000256" key="7">
    <source>
        <dbReference type="ARBA" id="ARBA00023157"/>
    </source>
</evidence>
<dbReference type="AlphaFoldDB" id="A0A2G7FJN8"/>
<comment type="caution">
    <text evidence="10">The sequence shown here is derived from an EMBL/GenBank/DDBJ whole genome shotgun (WGS) entry which is preliminary data.</text>
</comment>
<protein>
    <recommendedName>
        <fullName evidence="9">CFEM domain-containing protein</fullName>
    </recommendedName>
</protein>
<sequence>MGWAWVFQPLGCRSARKQKSLVSKASMRGVGGSSGSSFDTQCICAATALQQNIRGCIVMTCSVKEALTSQNA</sequence>
<keyword evidence="11" id="KW-1185">Reference proteome</keyword>
<proteinExistence type="inferred from homology"/>
<keyword evidence="8" id="KW-0449">Lipoprotein</keyword>
<comment type="similarity">
    <text evidence="3">Belongs to the RBT5 family.</text>
</comment>
<evidence type="ECO:0000256" key="4">
    <source>
        <dbReference type="ARBA" id="ARBA00022525"/>
    </source>
</evidence>
<evidence type="ECO:0000256" key="2">
    <source>
        <dbReference type="ARBA" id="ARBA00004613"/>
    </source>
</evidence>
<dbReference type="GO" id="GO:0098552">
    <property type="term" value="C:side of membrane"/>
    <property type="evidence" value="ECO:0007669"/>
    <property type="project" value="UniProtKB-KW"/>
</dbReference>
<organism evidence="10 11">
    <name type="scientific">Aspergillus arachidicola</name>
    <dbReference type="NCBI Taxonomy" id="656916"/>
    <lineage>
        <taxon>Eukaryota</taxon>
        <taxon>Fungi</taxon>
        <taxon>Dikarya</taxon>
        <taxon>Ascomycota</taxon>
        <taxon>Pezizomycotina</taxon>
        <taxon>Eurotiomycetes</taxon>
        <taxon>Eurotiomycetidae</taxon>
        <taxon>Eurotiales</taxon>
        <taxon>Aspergillaceae</taxon>
        <taxon>Aspergillus</taxon>
        <taxon>Aspergillus subgen. Circumdati</taxon>
    </lineage>
</organism>
<dbReference type="InterPro" id="IPR008427">
    <property type="entry name" value="Extracellular_membr_CFEM_dom"/>
</dbReference>
<feature type="domain" description="CFEM" evidence="9">
    <location>
        <begin position="35"/>
        <end position="71"/>
    </location>
</feature>
<dbReference type="EMBL" id="NEXV01000612">
    <property type="protein sequence ID" value="PIG80515.1"/>
    <property type="molecule type" value="Genomic_DNA"/>
</dbReference>
<evidence type="ECO:0000259" key="9">
    <source>
        <dbReference type="Pfam" id="PF05730"/>
    </source>
</evidence>
<accession>A0A2G7FJN8</accession>
<keyword evidence="4" id="KW-0964">Secreted</keyword>
<evidence type="ECO:0000256" key="6">
    <source>
        <dbReference type="ARBA" id="ARBA00022729"/>
    </source>
</evidence>
<evidence type="ECO:0000256" key="3">
    <source>
        <dbReference type="ARBA" id="ARBA00010031"/>
    </source>
</evidence>
<evidence type="ECO:0000256" key="5">
    <source>
        <dbReference type="ARBA" id="ARBA00022622"/>
    </source>
</evidence>
<dbReference type="Pfam" id="PF05730">
    <property type="entry name" value="CFEM"/>
    <property type="match status" value="1"/>
</dbReference>
<reference evidence="10 11" key="1">
    <citation type="submission" date="2017-05" db="EMBL/GenBank/DDBJ databases">
        <title>Genome sequence for an aflatoxigenic pathogen of Argentinian peanut, Aspergillus arachidicola.</title>
        <authorList>
            <person name="Moore G."/>
            <person name="Beltz S.B."/>
            <person name="Mack B.M."/>
        </authorList>
    </citation>
    <scope>NUCLEOTIDE SEQUENCE [LARGE SCALE GENOMIC DNA]</scope>
    <source>
        <strain evidence="10 11">CBS 117610</strain>
    </source>
</reference>